<name>A0ABU9Z317_9RHOO</name>
<reference evidence="3 4" key="1">
    <citation type="journal article" date="2018" name="Int. J. Syst. Evol. Microbiol.">
        <title>Uliginosibacterium sediminicola sp. nov., isolated from freshwater sediment.</title>
        <authorList>
            <person name="Hwang W.M."/>
            <person name="Kim S.M."/>
            <person name="Kang K."/>
            <person name="Ahn T.Y."/>
        </authorList>
    </citation>
    <scope>NUCLEOTIDE SEQUENCE [LARGE SCALE GENOMIC DNA]</scope>
    <source>
        <strain evidence="3 4">M1-21</strain>
    </source>
</reference>
<evidence type="ECO:0000313" key="4">
    <source>
        <dbReference type="Proteomes" id="UP001410394"/>
    </source>
</evidence>
<dbReference type="PANTHER" id="PTHR37483">
    <property type="entry name" value="UPF0125 PROTEIN RATB"/>
    <property type="match status" value="1"/>
</dbReference>
<proteinExistence type="inferred from homology"/>
<evidence type="ECO:0000256" key="2">
    <source>
        <dbReference type="HAMAP-Rule" id="MF_00460"/>
    </source>
</evidence>
<dbReference type="InterPro" id="IPR037021">
    <property type="entry name" value="RnfH_sf"/>
</dbReference>
<organism evidence="3 4">
    <name type="scientific">Uliginosibacterium sediminicola</name>
    <dbReference type="NCBI Taxonomy" id="2024550"/>
    <lineage>
        <taxon>Bacteria</taxon>
        <taxon>Pseudomonadati</taxon>
        <taxon>Pseudomonadota</taxon>
        <taxon>Betaproteobacteria</taxon>
        <taxon>Rhodocyclales</taxon>
        <taxon>Zoogloeaceae</taxon>
        <taxon>Uliginosibacterium</taxon>
    </lineage>
</organism>
<sequence length="94" mass="10332">MQIAVAYATVVKKYWLKLDVPDECTIAEGIERSGILGMCPEIDLKAQKVGVFGKVAKPDAPLRPGDRIEIYRAITCDPKKVPRVNGGDDDDDDE</sequence>
<dbReference type="EMBL" id="JBDIVE010000010">
    <property type="protein sequence ID" value="MEN3070162.1"/>
    <property type="molecule type" value="Genomic_DNA"/>
</dbReference>
<gene>
    <name evidence="3" type="ORF">ABDB84_16885</name>
</gene>
<comment type="similarity">
    <text evidence="1 2">Belongs to the UPF0125 (RnfH) family.</text>
</comment>
<dbReference type="Pfam" id="PF03658">
    <property type="entry name" value="Ub-RnfH"/>
    <property type="match status" value="1"/>
</dbReference>
<evidence type="ECO:0000256" key="1">
    <source>
        <dbReference type="ARBA" id="ARBA00010645"/>
    </source>
</evidence>
<dbReference type="SUPFAM" id="SSF54285">
    <property type="entry name" value="MoaD/ThiS"/>
    <property type="match status" value="1"/>
</dbReference>
<dbReference type="Gene3D" id="3.10.20.280">
    <property type="entry name" value="RnfH-like"/>
    <property type="match status" value="1"/>
</dbReference>
<accession>A0ABU9Z317</accession>
<dbReference type="HAMAP" id="MF_00460">
    <property type="entry name" value="UPF0125_RnfH"/>
    <property type="match status" value="1"/>
</dbReference>
<protein>
    <recommendedName>
        <fullName evidence="2">UPF0125 protein ABDB84_16885</fullName>
    </recommendedName>
</protein>
<evidence type="ECO:0000313" key="3">
    <source>
        <dbReference type="EMBL" id="MEN3070162.1"/>
    </source>
</evidence>
<dbReference type="InterPro" id="IPR016155">
    <property type="entry name" value="Mopterin_synth/thiamin_S_b"/>
</dbReference>
<dbReference type="InterPro" id="IPR005346">
    <property type="entry name" value="RnfH"/>
</dbReference>
<comment type="caution">
    <text evidence="3">The sequence shown here is derived from an EMBL/GenBank/DDBJ whole genome shotgun (WGS) entry which is preliminary data.</text>
</comment>
<dbReference type="RefSeq" id="WP_345920937.1">
    <property type="nucleotide sequence ID" value="NZ_JBDIVE010000010.1"/>
</dbReference>
<dbReference type="PANTHER" id="PTHR37483:SF1">
    <property type="entry name" value="UPF0125 PROTEIN RATB"/>
    <property type="match status" value="1"/>
</dbReference>
<dbReference type="NCBIfam" id="NF002490">
    <property type="entry name" value="PRK01777.1"/>
    <property type="match status" value="1"/>
</dbReference>
<dbReference type="Proteomes" id="UP001410394">
    <property type="component" value="Unassembled WGS sequence"/>
</dbReference>
<keyword evidence="4" id="KW-1185">Reference proteome</keyword>